<keyword evidence="3" id="KW-1185">Reference proteome</keyword>
<feature type="chain" id="PRO_5022959076" evidence="1">
    <location>
        <begin position="23"/>
        <end position="157"/>
    </location>
</feature>
<dbReference type="RefSeq" id="WP_139455808.1">
    <property type="nucleotide sequence ID" value="NZ_VDCH01000001.1"/>
</dbReference>
<feature type="signal peptide" evidence="1">
    <location>
        <begin position="1"/>
        <end position="22"/>
    </location>
</feature>
<organism evidence="2 3">
    <name type="scientific">Chlorobaculum thiosulfatiphilum</name>
    <name type="common">Chlorobium limicola f.sp. thiosulfatophilum</name>
    <dbReference type="NCBI Taxonomy" id="115852"/>
    <lineage>
        <taxon>Bacteria</taxon>
        <taxon>Pseudomonadati</taxon>
        <taxon>Chlorobiota</taxon>
        <taxon>Chlorobiia</taxon>
        <taxon>Chlorobiales</taxon>
        <taxon>Chlorobiaceae</taxon>
        <taxon>Chlorobaculum</taxon>
    </lineage>
</organism>
<dbReference type="OrthoDB" id="9788332at2"/>
<sequence length="157" mass="17024">MRYSVPAFLLFSLFATPSITLADNGSAGRIEVLIDNVRSANGVVGVALFNAKKGFPDKSSLAIEGRSVAAGKRCKAIFENVPYGIYAVSVLHDENGNGKMDKGLLGIPKEGFGVSNNPEIKMGPPSFSESRFDLKSKELTLKIDMKYLRKPVAQERK</sequence>
<dbReference type="AlphaFoldDB" id="A0A5C4SB24"/>
<dbReference type="Proteomes" id="UP000308271">
    <property type="component" value="Unassembled WGS sequence"/>
</dbReference>
<accession>A0A5C4SB24</accession>
<keyword evidence="1" id="KW-0732">Signal</keyword>
<evidence type="ECO:0000256" key="1">
    <source>
        <dbReference type="SAM" id="SignalP"/>
    </source>
</evidence>
<evidence type="ECO:0000313" key="2">
    <source>
        <dbReference type="EMBL" id="TNJ40338.1"/>
    </source>
</evidence>
<dbReference type="Pfam" id="PF09912">
    <property type="entry name" value="DUF2141"/>
    <property type="match status" value="1"/>
</dbReference>
<comment type="caution">
    <text evidence="2">The sequence shown here is derived from an EMBL/GenBank/DDBJ whole genome shotgun (WGS) entry which is preliminary data.</text>
</comment>
<name>A0A5C4SB24_CHLTI</name>
<proteinExistence type="predicted"/>
<dbReference type="EMBL" id="VDCH01000001">
    <property type="protein sequence ID" value="TNJ40338.1"/>
    <property type="molecule type" value="Genomic_DNA"/>
</dbReference>
<gene>
    <name evidence="2" type="ORF">FGF66_00850</name>
</gene>
<reference evidence="2 3" key="1">
    <citation type="submission" date="2019-05" db="EMBL/GenBank/DDBJ databases">
        <title>Draft Whole-Genome sequence of the green sulfur bacterium Chlorobaculum thiosulfatiphilum DSM 249.</title>
        <authorList>
            <person name="Meyer T.E."/>
            <person name="Kyndt J.A."/>
        </authorList>
    </citation>
    <scope>NUCLEOTIDE SEQUENCE [LARGE SCALE GENOMIC DNA]</scope>
    <source>
        <strain evidence="2 3">DSM 249</strain>
    </source>
</reference>
<protein>
    <submittedName>
        <fullName evidence="2">DUF2141 domain-containing protein</fullName>
    </submittedName>
</protein>
<dbReference type="InterPro" id="IPR018673">
    <property type="entry name" value="DUF2141"/>
</dbReference>
<evidence type="ECO:0000313" key="3">
    <source>
        <dbReference type="Proteomes" id="UP000308271"/>
    </source>
</evidence>